<dbReference type="Proteomes" id="UP000233551">
    <property type="component" value="Unassembled WGS sequence"/>
</dbReference>
<evidence type="ECO:0000313" key="2">
    <source>
        <dbReference type="Proteomes" id="UP000233551"/>
    </source>
</evidence>
<name>A0A2I0JVR4_PUNGR</name>
<gene>
    <name evidence="1" type="ORF">CRG98_019637</name>
</gene>
<accession>A0A2I0JVR4</accession>
<organism evidence="1 2">
    <name type="scientific">Punica granatum</name>
    <name type="common">Pomegranate</name>
    <dbReference type="NCBI Taxonomy" id="22663"/>
    <lineage>
        <taxon>Eukaryota</taxon>
        <taxon>Viridiplantae</taxon>
        <taxon>Streptophyta</taxon>
        <taxon>Embryophyta</taxon>
        <taxon>Tracheophyta</taxon>
        <taxon>Spermatophyta</taxon>
        <taxon>Magnoliopsida</taxon>
        <taxon>eudicotyledons</taxon>
        <taxon>Gunneridae</taxon>
        <taxon>Pentapetalae</taxon>
        <taxon>rosids</taxon>
        <taxon>malvids</taxon>
        <taxon>Myrtales</taxon>
        <taxon>Lythraceae</taxon>
        <taxon>Punica</taxon>
    </lineage>
</organism>
<reference evidence="1 2" key="1">
    <citation type="submission" date="2017-11" db="EMBL/GenBank/DDBJ databases">
        <title>De-novo sequencing of pomegranate (Punica granatum L.) genome.</title>
        <authorList>
            <person name="Akparov Z."/>
            <person name="Amiraslanov A."/>
            <person name="Hajiyeva S."/>
            <person name="Abbasov M."/>
            <person name="Kaur K."/>
            <person name="Hamwieh A."/>
            <person name="Solovyev V."/>
            <person name="Salamov A."/>
            <person name="Braich B."/>
            <person name="Kosarev P."/>
            <person name="Mahmoud A."/>
            <person name="Hajiyev E."/>
            <person name="Babayeva S."/>
            <person name="Izzatullayeva V."/>
            <person name="Mammadov A."/>
            <person name="Mammadov A."/>
            <person name="Sharifova S."/>
            <person name="Ojaghi J."/>
            <person name="Eynullazada K."/>
            <person name="Bayramov B."/>
            <person name="Abdulazimova A."/>
            <person name="Shahmuradov I."/>
        </authorList>
    </citation>
    <scope>NUCLEOTIDE SEQUENCE [LARGE SCALE GENOMIC DNA]</scope>
    <source>
        <strain evidence="2">cv. AG2017</strain>
        <tissue evidence="1">Leaf</tissue>
    </source>
</reference>
<protein>
    <submittedName>
        <fullName evidence="1">Uncharacterized protein</fullName>
    </submittedName>
</protein>
<dbReference type="EMBL" id="PGOL01001213">
    <property type="protein sequence ID" value="PKI59970.1"/>
    <property type="molecule type" value="Genomic_DNA"/>
</dbReference>
<comment type="caution">
    <text evidence="1">The sequence shown here is derived from an EMBL/GenBank/DDBJ whole genome shotgun (WGS) entry which is preliminary data.</text>
</comment>
<keyword evidence="2" id="KW-1185">Reference proteome</keyword>
<sequence>MWNIGTDSLRDGGNHLGLVWSKGTLGHTYSRVAVSPRGSHESRGALQARSKPIPTVPIYFGESALRVARLGWKLRTVSNPGGGATAAVSGKWLGTLAPTTAWCKIGFVGLLRDGSRCPWADPNVPSPGQA</sequence>
<proteinExistence type="predicted"/>
<evidence type="ECO:0000313" key="1">
    <source>
        <dbReference type="EMBL" id="PKI59970.1"/>
    </source>
</evidence>
<dbReference type="AlphaFoldDB" id="A0A2I0JVR4"/>